<gene>
    <name evidence="2" type="ORF">SAMN05443638_1407</name>
</gene>
<sequence>MESKYTEDDYCDLYPKKICDNCGKCLEEQGIDTKAINIEDISVNVKENEEALKKYKKTLENKNKDYDKKDLSDLEKIEESDFIDNSLEEVSDFKDENLEKLYEDYNDVLSSVDGLAKDDEYEDAFDHIEYVEDLELDDLNMEELTEEVFPGVRKLKNSK</sequence>
<reference evidence="2 3" key="1">
    <citation type="submission" date="2016-11" db="EMBL/GenBank/DDBJ databases">
        <authorList>
            <person name="Jaros S."/>
            <person name="Januszkiewicz K."/>
            <person name="Wedrychowicz H."/>
        </authorList>
    </citation>
    <scope>NUCLEOTIDE SEQUENCE [LARGE SCALE GENOMIC DNA]</scope>
    <source>
        <strain evidence="2 3">DSM 2631</strain>
    </source>
</reference>
<keyword evidence="3" id="KW-1185">Reference proteome</keyword>
<feature type="coiled-coil region" evidence="1">
    <location>
        <begin position="38"/>
        <end position="69"/>
    </location>
</feature>
<proteinExistence type="predicted"/>
<dbReference type="AlphaFoldDB" id="A0A1M4Z9G6"/>
<dbReference type="RefSeq" id="WP_072897733.1">
    <property type="nucleotide sequence ID" value="NZ_FQVM01000040.1"/>
</dbReference>
<keyword evidence="1" id="KW-0175">Coiled coil</keyword>
<protein>
    <submittedName>
        <fullName evidence="2">Uncharacterized protein</fullName>
    </submittedName>
</protein>
<evidence type="ECO:0000313" key="3">
    <source>
        <dbReference type="Proteomes" id="UP000184035"/>
    </source>
</evidence>
<accession>A0A1M4Z9G6</accession>
<evidence type="ECO:0000313" key="2">
    <source>
        <dbReference type="EMBL" id="SHF14713.1"/>
    </source>
</evidence>
<dbReference type="Proteomes" id="UP000184035">
    <property type="component" value="Unassembled WGS sequence"/>
</dbReference>
<organism evidence="2 3">
    <name type="scientific">Clostridium fallax</name>
    <dbReference type="NCBI Taxonomy" id="1533"/>
    <lineage>
        <taxon>Bacteria</taxon>
        <taxon>Bacillati</taxon>
        <taxon>Bacillota</taxon>
        <taxon>Clostridia</taxon>
        <taxon>Eubacteriales</taxon>
        <taxon>Clostridiaceae</taxon>
        <taxon>Clostridium</taxon>
    </lineage>
</organism>
<dbReference type="OrthoDB" id="1938377at2"/>
<name>A0A1M4Z9G6_9CLOT</name>
<dbReference type="EMBL" id="FQVM01000040">
    <property type="protein sequence ID" value="SHF14713.1"/>
    <property type="molecule type" value="Genomic_DNA"/>
</dbReference>
<evidence type="ECO:0000256" key="1">
    <source>
        <dbReference type="SAM" id="Coils"/>
    </source>
</evidence>